<accession>A0A9N9MEA3</accession>
<reference evidence="1" key="1">
    <citation type="submission" date="2022-01" db="EMBL/GenBank/DDBJ databases">
        <authorList>
            <person name="King R."/>
        </authorList>
    </citation>
    <scope>NUCLEOTIDE SEQUENCE</scope>
</reference>
<dbReference type="OrthoDB" id="6753017at2759"/>
<evidence type="ECO:0000313" key="2">
    <source>
        <dbReference type="Proteomes" id="UP001152799"/>
    </source>
</evidence>
<protein>
    <submittedName>
        <fullName evidence="1">Uncharacterized protein</fullName>
    </submittedName>
</protein>
<organism evidence="1 2">
    <name type="scientific">Ceutorhynchus assimilis</name>
    <name type="common">cabbage seed weevil</name>
    <dbReference type="NCBI Taxonomy" id="467358"/>
    <lineage>
        <taxon>Eukaryota</taxon>
        <taxon>Metazoa</taxon>
        <taxon>Ecdysozoa</taxon>
        <taxon>Arthropoda</taxon>
        <taxon>Hexapoda</taxon>
        <taxon>Insecta</taxon>
        <taxon>Pterygota</taxon>
        <taxon>Neoptera</taxon>
        <taxon>Endopterygota</taxon>
        <taxon>Coleoptera</taxon>
        <taxon>Polyphaga</taxon>
        <taxon>Cucujiformia</taxon>
        <taxon>Curculionidae</taxon>
        <taxon>Ceutorhynchinae</taxon>
        <taxon>Ceutorhynchus</taxon>
    </lineage>
</organism>
<proteinExistence type="predicted"/>
<dbReference type="AlphaFoldDB" id="A0A9N9MEA3"/>
<dbReference type="Gene3D" id="3.40.50.1010">
    <property type="entry name" value="5'-nuclease"/>
    <property type="match status" value="1"/>
</dbReference>
<keyword evidence="2" id="KW-1185">Reference proteome</keyword>
<name>A0A9N9MEA3_9CUCU</name>
<sequence>MSNSIKIRQKYVDINPMQLFNRIICSNKTPEEIKYCFDFELSPYPLALFKDGNLRKGVKSQLLKETDSLHTSSAPFINNGTFCIIDGGFLLHKVKWQRPAIYHEIFSQYVNYIVYTYTKNCVVVFDGYNQENLSTKDNLQKFRSKQSVAVSIQLHGTVVTPQDLFLKNSQNKKEFIEILRRYLEENDITVYQAERDADVLIAMTTVQLSSIKTHVTLVSEDTDIMVLLIDHIKTNNVCLLRPGKGAKGDKISRINEI</sequence>
<dbReference type="Proteomes" id="UP001152799">
    <property type="component" value="Chromosome 1"/>
</dbReference>
<dbReference type="SUPFAM" id="SSF88723">
    <property type="entry name" value="PIN domain-like"/>
    <property type="match status" value="1"/>
</dbReference>
<dbReference type="InterPro" id="IPR029060">
    <property type="entry name" value="PIN-like_dom_sf"/>
</dbReference>
<evidence type="ECO:0000313" key="1">
    <source>
        <dbReference type="EMBL" id="CAG9760107.1"/>
    </source>
</evidence>
<gene>
    <name evidence="1" type="ORF">CEUTPL_LOCUS843</name>
</gene>
<dbReference type="EMBL" id="OU892277">
    <property type="protein sequence ID" value="CAG9760107.1"/>
    <property type="molecule type" value="Genomic_DNA"/>
</dbReference>